<dbReference type="GO" id="GO:0030313">
    <property type="term" value="C:cell envelope"/>
    <property type="evidence" value="ECO:0007669"/>
    <property type="project" value="UniProtKB-SubCell"/>
</dbReference>
<evidence type="ECO:0000313" key="6">
    <source>
        <dbReference type="Proteomes" id="UP000295341"/>
    </source>
</evidence>
<dbReference type="Gene3D" id="1.20.1420.20">
    <property type="entry name" value="M75 peptidase, HXXE motif"/>
    <property type="match status" value="1"/>
</dbReference>
<dbReference type="InterPro" id="IPR018976">
    <property type="entry name" value="Imelysin-like"/>
</dbReference>
<keyword evidence="2 3" id="KW-0732">Signal</keyword>
<proteinExistence type="predicted"/>
<feature type="signal peptide" evidence="3">
    <location>
        <begin position="1"/>
        <end position="26"/>
    </location>
</feature>
<keyword evidence="6" id="KW-1185">Reference proteome</keyword>
<evidence type="ECO:0000256" key="2">
    <source>
        <dbReference type="ARBA" id="ARBA00022729"/>
    </source>
</evidence>
<reference evidence="5 6" key="1">
    <citation type="submission" date="2019-03" db="EMBL/GenBank/DDBJ databases">
        <title>Genomic Encyclopedia of Type Strains, Phase IV (KMG-IV): sequencing the most valuable type-strain genomes for metagenomic binning, comparative biology and taxonomic classification.</title>
        <authorList>
            <person name="Goeker M."/>
        </authorList>
    </citation>
    <scope>NUCLEOTIDE SEQUENCE [LARGE SCALE GENOMIC DNA]</scope>
    <source>
        <strain evidence="5 6">DSM 26377</strain>
    </source>
</reference>
<gene>
    <name evidence="5" type="ORF">DFR24_1477</name>
</gene>
<comment type="caution">
    <text evidence="5">The sequence shown here is derived from an EMBL/GenBank/DDBJ whole genome shotgun (WGS) entry which is preliminary data.</text>
</comment>
<evidence type="ECO:0000259" key="4">
    <source>
        <dbReference type="Pfam" id="PF09375"/>
    </source>
</evidence>
<protein>
    <submittedName>
        <fullName evidence="5">Putative iron-regulated protein</fullName>
    </submittedName>
</protein>
<dbReference type="InterPro" id="IPR038352">
    <property type="entry name" value="Imelysin_sf"/>
</dbReference>
<evidence type="ECO:0000256" key="1">
    <source>
        <dbReference type="ARBA" id="ARBA00004196"/>
    </source>
</evidence>
<evidence type="ECO:0000313" key="5">
    <source>
        <dbReference type="EMBL" id="TDU32089.1"/>
    </source>
</evidence>
<dbReference type="OrthoDB" id="9764688at2"/>
<sequence length="429" mass="46407">MAVKHIRLWTGFGTFLSVAAAGSATAATVFDDSHAPMMLAQGGEGSEEDRPSSYKLLSNDPQAYAFDVRPQVQAYAKLVQSSYAASANGADRMRTAIKAMLAKPSAETLAAARAAWVEARPAYIVTEAFRFYDGPIDVRPDGETGPEPHINAWPVNEAFIDYVKGQPRSGIIGDAKVALTRESILARDQVSDESDVTTGWHAIEFLLWGQDLDIKGPGNRPFTDYVAGKASNDRRRLYLSTITDMLVDDLRSLEVQWAPDADNYRRKFLALEPREALGRVINGMANLVGHELATERLSVALDSGDQEDEHSCFSDTTHQDHLYDLRGAYNVWLGGSAETMAPDSLRALTMSIDPALASRTDALFTQALAAVTLMDVPFDSILRAPNGSPPRQRAEAAVAAFQALGVQLAKVGKRLGVLVIVPGLETATG</sequence>
<dbReference type="CDD" id="cd14657">
    <property type="entry name" value="Imelysin_IrpA-like"/>
    <property type="match status" value="1"/>
</dbReference>
<dbReference type="AlphaFoldDB" id="A0A4S3K855"/>
<accession>A0A4S3K855</accession>
<dbReference type="Proteomes" id="UP000295341">
    <property type="component" value="Unassembled WGS sequence"/>
</dbReference>
<feature type="chain" id="PRO_5030100215" evidence="3">
    <location>
        <begin position="27"/>
        <end position="429"/>
    </location>
</feature>
<dbReference type="Pfam" id="PF09375">
    <property type="entry name" value="Peptidase_M75"/>
    <property type="match status" value="1"/>
</dbReference>
<dbReference type="RefSeq" id="WP_133880619.1">
    <property type="nucleotide sequence ID" value="NZ_MWIN01000004.1"/>
</dbReference>
<organism evidence="5 6">
    <name type="scientific">Panacagrimonas perspica</name>
    <dbReference type="NCBI Taxonomy" id="381431"/>
    <lineage>
        <taxon>Bacteria</taxon>
        <taxon>Pseudomonadati</taxon>
        <taxon>Pseudomonadota</taxon>
        <taxon>Gammaproteobacteria</taxon>
        <taxon>Nevskiales</taxon>
        <taxon>Nevskiaceae</taxon>
        <taxon>Panacagrimonas</taxon>
    </lineage>
</organism>
<dbReference type="EMBL" id="SOBT01000008">
    <property type="protein sequence ID" value="TDU32089.1"/>
    <property type="molecule type" value="Genomic_DNA"/>
</dbReference>
<evidence type="ECO:0000256" key="3">
    <source>
        <dbReference type="SAM" id="SignalP"/>
    </source>
</evidence>
<name>A0A4S3K855_9GAMM</name>
<comment type="subcellular location">
    <subcellularLocation>
        <location evidence="1">Cell envelope</location>
    </subcellularLocation>
</comment>
<feature type="domain" description="Imelysin-like" evidence="4">
    <location>
        <begin position="80"/>
        <end position="409"/>
    </location>
</feature>